<feature type="signal peptide" evidence="1">
    <location>
        <begin position="1"/>
        <end position="20"/>
    </location>
</feature>
<name>A0A4Q2JMZ0_9MICO</name>
<dbReference type="EMBL" id="SDPL01000097">
    <property type="protein sequence ID" value="RXZ48344.1"/>
    <property type="molecule type" value="Genomic_DNA"/>
</dbReference>
<dbReference type="OrthoDB" id="5189217at2"/>
<evidence type="ECO:0000313" key="3">
    <source>
        <dbReference type="Proteomes" id="UP000292881"/>
    </source>
</evidence>
<evidence type="ECO:0000313" key="2">
    <source>
        <dbReference type="EMBL" id="RXZ48344.1"/>
    </source>
</evidence>
<keyword evidence="1" id="KW-0732">Signal</keyword>
<evidence type="ECO:0000256" key="1">
    <source>
        <dbReference type="SAM" id="SignalP"/>
    </source>
</evidence>
<dbReference type="AlphaFoldDB" id="A0A4Q2JMZ0"/>
<dbReference type="Proteomes" id="UP000292881">
    <property type="component" value="Unassembled WGS sequence"/>
</dbReference>
<feature type="chain" id="PRO_5020846389" evidence="1">
    <location>
        <begin position="21"/>
        <end position="258"/>
    </location>
</feature>
<proteinExistence type="predicted"/>
<dbReference type="RefSeq" id="WP_129234244.1">
    <property type="nucleotide sequence ID" value="NZ_SDPL01000097.1"/>
</dbReference>
<keyword evidence="3" id="KW-1185">Reference proteome</keyword>
<protein>
    <submittedName>
        <fullName evidence="2">Uncharacterized protein</fullName>
    </submittedName>
</protein>
<organism evidence="2 3">
    <name type="scientific">Agromyces binzhouensis</name>
    <dbReference type="NCBI Taxonomy" id="1817495"/>
    <lineage>
        <taxon>Bacteria</taxon>
        <taxon>Bacillati</taxon>
        <taxon>Actinomycetota</taxon>
        <taxon>Actinomycetes</taxon>
        <taxon>Micrococcales</taxon>
        <taxon>Microbacteriaceae</taxon>
        <taxon>Agromyces</taxon>
    </lineage>
</organism>
<comment type="caution">
    <text evidence="2">The sequence shown here is derived from an EMBL/GenBank/DDBJ whole genome shotgun (WGS) entry which is preliminary data.</text>
</comment>
<reference evidence="2 3" key="1">
    <citation type="submission" date="2019-01" db="EMBL/GenBank/DDBJ databases">
        <authorList>
            <person name="Li J."/>
        </authorList>
    </citation>
    <scope>NUCLEOTIDE SEQUENCE [LARGE SCALE GENOMIC DNA]</scope>
    <source>
        <strain evidence="2 3">CGMCC 4.7180</strain>
    </source>
</reference>
<sequence length="258" mass="27224">MTLAVLVMVTATITSGCGFAPSGSANIARTLPGGVRSALTNGIESAVTTFDGYTDDFAKAAEPTAIAPPPALQQAVRRADEAVANGVRLTQAEQRLLDTAERWIAAYKAWDRVLEVAIGWELSIPDDAVRLAAANFIREPSQDFLALVVALEERVLKGLMCTVAREGLDGLGEIQARSEPAAYEYVGTDSTEVAAYLDAAVASVPGAFDVLDTLGLANESIDLANDYLDGLVDVIDSPSTSVATANLIYFRSCVARPR</sequence>
<gene>
    <name evidence="2" type="ORF">ESO86_06955</name>
</gene>
<accession>A0A4Q2JMZ0</accession>